<dbReference type="AlphaFoldDB" id="E8V2T2"/>
<proteinExistence type="predicted"/>
<feature type="repeat" description="TPR" evidence="1">
    <location>
        <begin position="199"/>
        <end position="232"/>
    </location>
</feature>
<name>E8V2T2_TERSS</name>
<dbReference type="eggNOG" id="COG0457">
    <property type="taxonomic scope" value="Bacteria"/>
</dbReference>
<feature type="repeat" description="TPR" evidence="1">
    <location>
        <begin position="267"/>
        <end position="300"/>
    </location>
</feature>
<keyword evidence="3" id="KW-1185">Reference proteome</keyword>
<dbReference type="SUPFAM" id="SSF48452">
    <property type="entry name" value="TPR-like"/>
    <property type="match status" value="1"/>
</dbReference>
<keyword evidence="1" id="KW-0802">TPR repeat</keyword>
<dbReference type="InterPro" id="IPR019734">
    <property type="entry name" value="TPR_rpt"/>
</dbReference>
<accession>E8V2T2</accession>
<sequence length="330" mass="37447">MIVRVCGRILARNVPETLAIAALNASSPVTRFTRQDLARILRLPARQIASWQRSGLMHVAESYTFEDLSHLRRLREICAARISPRNIRNSVSAMQKLVGTLNPLREASPVPRGSRLVFRHSGALVDPQTHQLVFDFELAGKIPSQMVATRKPDAEHVSRIAQQAQELFLKAVQKEEEPTTVTEAAGLYREVLRIQPKHAASSINLGTILYNQREFEEAEQRYRYATEVDPFYALAFFDLGNVLDELQRLPEAIVAYQRAIALVPEYADAHYNLALAYERQGQRRKALKYWQAYVRLDPVGPWATHARTQARRILATEKLSIVCRRGQKAG</sequence>
<reference evidence="2 3" key="1">
    <citation type="journal article" date="2012" name="Stand. Genomic Sci.">
        <title>Complete genome sequence of Terriglobus saanensis type strain SP1PR4(T), an Acidobacteria from tundra soil.</title>
        <authorList>
            <person name="Rawat S.R."/>
            <person name="Mannisto M.K."/>
            <person name="Starovoytov V."/>
            <person name="Goodwin L."/>
            <person name="Nolan M."/>
            <person name="Hauser L."/>
            <person name="Land M."/>
            <person name="Davenport K.W."/>
            <person name="Woyke T."/>
            <person name="Haggblom M.M."/>
        </authorList>
    </citation>
    <scope>NUCLEOTIDE SEQUENCE</scope>
    <source>
        <strain evidence="3">ATCC BAA-1853 / DSM 23119 / SP1PR4</strain>
    </source>
</reference>
<organism evidence="2 3">
    <name type="scientific">Terriglobus saanensis (strain ATCC BAA-1853 / DSM 23119 / SP1PR4)</name>
    <dbReference type="NCBI Taxonomy" id="401053"/>
    <lineage>
        <taxon>Bacteria</taxon>
        <taxon>Pseudomonadati</taxon>
        <taxon>Acidobacteriota</taxon>
        <taxon>Terriglobia</taxon>
        <taxon>Terriglobales</taxon>
        <taxon>Acidobacteriaceae</taxon>
        <taxon>Terriglobus</taxon>
    </lineage>
</organism>
<feature type="repeat" description="TPR" evidence="1">
    <location>
        <begin position="233"/>
        <end position="266"/>
    </location>
</feature>
<dbReference type="SMART" id="SM00028">
    <property type="entry name" value="TPR"/>
    <property type="match status" value="3"/>
</dbReference>
<evidence type="ECO:0000313" key="2">
    <source>
        <dbReference type="EMBL" id="ADV84629.1"/>
    </source>
</evidence>
<gene>
    <name evidence="2" type="ordered locus">AciPR4_3880</name>
</gene>
<dbReference type="PROSITE" id="PS50005">
    <property type="entry name" value="TPR"/>
    <property type="match status" value="3"/>
</dbReference>
<protein>
    <submittedName>
        <fullName evidence="2">Tetratricopeptide TPR_1 repeat-containing protein</fullName>
    </submittedName>
</protein>
<dbReference type="Pfam" id="PF13414">
    <property type="entry name" value="TPR_11"/>
    <property type="match status" value="1"/>
</dbReference>
<dbReference type="PANTHER" id="PTHR44366:SF1">
    <property type="entry name" value="UDP-N-ACETYLGLUCOSAMINE--PEPTIDE N-ACETYLGLUCOSAMINYLTRANSFERASE 110 KDA SUBUNIT"/>
    <property type="match status" value="1"/>
</dbReference>
<evidence type="ECO:0000256" key="1">
    <source>
        <dbReference type="PROSITE-ProRule" id="PRU00339"/>
    </source>
</evidence>
<dbReference type="STRING" id="401053.AciPR4_3880"/>
<dbReference type="EMBL" id="CP002467">
    <property type="protein sequence ID" value="ADV84629.1"/>
    <property type="molecule type" value="Genomic_DNA"/>
</dbReference>
<dbReference type="KEGG" id="tsa:AciPR4_3880"/>
<evidence type="ECO:0000313" key="3">
    <source>
        <dbReference type="Proteomes" id="UP000006844"/>
    </source>
</evidence>
<dbReference type="InterPro" id="IPR011990">
    <property type="entry name" value="TPR-like_helical_dom_sf"/>
</dbReference>
<dbReference type="Gene3D" id="1.25.40.10">
    <property type="entry name" value="Tetratricopeptide repeat domain"/>
    <property type="match status" value="1"/>
</dbReference>
<dbReference type="InterPro" id="IPR037919">
    <property type="entry name" value="OGT"/>
</dbReference>
<dbReference type="GO" id="GO:0006493">
    <property type="term" value="P:protein O-linked glycosylation"/>
    <property type="evidence" value="ECO:0007669"/>
    <property type="project" value="InterPro"/>
</dbReference>
<dbReference type="Pfam" id="PF13432">
    <property type="entry name" value="TPR_16"/>
    <property type="match status" value="1"/>
</dbReference>
<dbReference type="GO" id="GO:0097363">
    <property type="term" value="F:protein O-acetylglucosaminyltransferase activity"/>
    <property type="evidence" value="ECO:0007669"/>
    <property type="project" value="TreeGrafter"/>
</dbReference>
<dbReference type="Proteomes" id="UP000006844">
    <property type="component" value="Chromosome"/>
</dbReference>
<dbReference type="HOGENOM" id="CLU_050368_0_0_0"/>
<dbReference type="PANTHER" id="PTHR44366">
    <property type="entry name" value="UDP-N-ACETYLGLUCOSAMINE--PEPTIDE N-ACETYLGLUCOSAMINYLTRANSFERASE 110 KDA SUBUNIT"/>
    <property type="match status" value="1"/>
</dbReference>